<organism evidence="1 2">
    <name type="scientific">Ktedonobacter racemifer DSM 44963</name>
    <dbReference type="NCBI Taxonomy" id="485913"/>
    <lineage>
        <taxon>Bacteria</taxon>
        <taxon>Bacillati</taxon>
        <taxon>Chloroflexota</taxon>
        <taxon>Ktedonobacteria</taxon>
        <taxon>Ktedonobacterales</taxon>
        <taxon>Ktedonobacteraceae</taxon>
        <taxon>Ktedonobacter</taxon>
    </lineage>
</organism>
<dbReference type="Proteomes" id="UP000004508">
    <property type="component" value="Unassembled WGS sequence"/>
</dbReference>
<reference evidence="1 2" key="1">
    <citation type="journal article" date="2011" name="Stand. Genomic Sci.">
        <title>Non-contiguous finished genome sequence and contextual data of the filamentous soil bacterium Ktedonobacter racemifer type strain (SOSP1-21).</title>
        <authorList>
            <person name="Chang Y.J."/>
            <person name="Land M."/>
            <person name="Hauser L."/>
            <person name="Chertkov O."/>
            <person name="Del Rio T.G."/>
            <person name="Nolan M."/>
            <person name="Copeland A."/>
            <person name="Tice H."/>
            <person name="Cheng J.F."/>
            <person name="Lucas S."/>
            <person name="Han C."/>
            <person name="Goodwin L."/>
            <person name="Pitluck S."/>
            <person name="Ivanova N."/>
            <person name="Ovchinikova G."/>
            <person name="Pati A."/>
            <person name="Chen A."/>
            <person name="Palaniappan K."/>
            <person name="Mavromatis K."/>
            <person name="Liolios K."/>
            <person name="Brettin T."/>
            <person name="Fiebig A."/>
            <person name="Rohde M."/>
            <person name="Abt B."/>
            <person name="Goker M."/>
            <person name="Detter J.C."/>
            <person name="Woyke T."/>
            <person name="Bristow J."/>
            <person name="Eisen J.A."/>
            <person name="Markowitz V."/>
            <person name="Hugenholtz P."/>
            <person name="Kyrpides N.C."/>
            <person name="Klenk H.P."/>
            <person name="Lapidus A."/>
        </authorList>
    </citation>
    <scope>NUCLEOTIDE SEQUENCE [LARGE SCALE GENOMIC DNA]</scope>
    <source>
        <strain evidence="2">DSM 44963</strain>
    </source>
</reference>
<evidence type="ECO:0000313" key="1">
    <source>
        <dbReference type="EMBL" id="EFH83657.1"/>
    </source>
</evidence>
<accession>D6TTA6</accession>
<dbReference type="OrthoDB" id="9786703at2"/>
<dbReference type="InParanoid" id="D6TTA6"/>
<proteinExistence type="predicted"/>
<dbReference type="AlphaFoldDB" id="D6TTA6"/>
<keyword evidence="2" id="KW-1185">Reference proteome</keyword>
<gene>
    <name evidence="1" type="ORF">Krac_4650</name>
</gene>
<sequence length="78" mass="8333">MSTTTVKPAIGFIGLGDQGLPMATAIMGEGSHFPTTRQQMAGGVTASPETLGESVYFRRWLLDLVGACPGFPIHRQIR</sequence>
<dbReference type="STRING" id="485913.Krac_4650"/>
<evidence type="ECO:0000313" key="2">
    <source>
        <dbReference type="Proteomes" id="UP000004508"/>
    </source>
</evidence>
<comment type="caution">
    <text evidence="1">The sequence shown here is derived from an EMBL/GenBank/DDBJ whole genome shotgun (WGS) entry which is preliminary data.</text>
</comment>
<name>D6TTA6_KTERA</name>
<dbReference type="RefSeq" id="WP_007914519.1">
    <property type="nucleotide sequence ID" value="NZ_ADVG01000003.1"/>
</dbReference>
<protein>
    <submittedName>
        <fullName evidence="1">Uncharacterized protein</fullName>
    </submittedName>
</protein>
<dbReference type="EMBL" id="ADVG01000003">
    <property type="protein sequence ID" value="EFH83657.1"/>
    <property type="molecule type" value="Genomic_DNA"/>
</dbReference>